<feature type="non-terminal residue" evidence="2">
    <location>
        <position position="201"/>
    </location>
</feature>
<dbReference type="EMBL" id="CADCVW010000012">
    <property type="protein sequence ID" value="CAA9482165.1"/>
    <property type="molecule type" value="Genomic_DNA"/>
</dbReference>
<evidence type="ECO:0000313" key="2">
    <source>
        <dbReference type="EMBL" id="CAA9482165.1"/>
    </source>
</evidence>
<evidence type="ECO:0000256" key="1">
    <source>
        <dbReference type="SAM" id="MobiDB-lite"/>
    </source>
</evidence>
<dbReference type="AlphaFoldDB" id="A0A6J4S3S8"/>
<name>A0A6J4S3S8_9SPHN</name>
<protein>
    <submittedName>
        <fullName evidence="2">Uncharacterized protein</fullName>
    </submittedName>
</protein>
<gene>
    <name evidence="2" type="ORF">AVDCRST_MAG39-329</name>
</gene>
<organism evidence="2">
    <name type="scientific">uncultured Sphingomonadaceae bacterium</name>
    <dbReference type="NCBI Taxonomy" id="169976"/>
    <lineage>
        <taxon>Bacteria</taxon>
        <taxon>Pseudomonadati</taxon>
        <taxon>Pseudomonadota</taxon>
        <taxon>Alphaproteobacteria</taxon>
        <taxon>Sphingomonadales</taxon>
        <taxon>Sphingomonadaceae</taxon>
        <taxon>environmental samples</taxon>
    </lineage>
</organism>
<reference evidence="2" key="1">
    <citation type="submission" date="2020-02" db="EMBL/GenBank/DDBJ databases">
        <authorList>
            <person name="Meier V. D."/>
        </authorList>
    </citation>
    <scope>NUCLEOTIDE SEQUENCE</scope>
    <source>
        <strain evidence="2">AVDCRST_MAG39</strain>
    </source>
</reference>
<feature type="compositionally biased region" description="Basic and acidic residues" evidence="1">
    <location>
        <begin position="95"/>
        <end position="104"/>
    </location>
</feature>
<feature type="non-terminal residue" evidence="2">
    <location>
        <position position="1"/>
    </location>
</feature>
<feature type="compositionally biased region" description="Low complexity" evidence="1">
    <location>
        <begin position="84"/>
        <end position="93"/>
    </location>
</feature>
<proteinExistence type="predicted"/>
<sequence length="201" mass="23551">DPTHPQALARRRAHLLARREHRAGVLRRLRRHRGLVGRRHRGGDPLPVGRAVRRLRRVHPGRMPDCLQPGGRRRPETSPPLRQPRAVRGAVRRGPVREPRERRLLLAAPHRLPDRQRAERRRLQPPLRPLLPRPPLRWLFRRRHLDAAELRRPLRAAVALAYPARHHAPRADAQFGGVARRLRRAHRVRELVLQRARLGRL</sequence>
<accession>A0A6J4S3S8</accession>
<feature type="region of interest" description="Disordered" evidence="1">
    <location>
        <begin position="56"/>
        <end position="123"/>
    </location>
</feature>